<feature type="transmembrane region" description="Helical" evidence="9">
    <location>
        <begin position="42"/>
        <end position="61"/>
    </location>
</feature>
<evidence type="ECO:0000256" key="3">
    <source>
        <dbReference type="ARBA" id="ARBA00022475"/>
    </source>
</evidence>
<dbReference type="Pfam" id="PF00005">
    <property type="entry name" value="ABC_tran"/>
    <property type="match status" value="1"/>
</dbReference>
<keyword evidence="3" id="KW-1003">Cell membrane</keyword>
<dbReference type="SUPFAM" id="SSF52540">
    <property type="entry name" value="P-loop containing nucleoside triphosphate hydrolases"/>
    <property type="match status" value="1"/>
</dbReference>
<dbReference type="InterPro" id="IPR039421">
    <property type="entry name" value="Type_1_exporter"/>
</dbReference>
<dbReference type="CDD" id="cd18545">
    <property type="entry name" value="ABC_6TM_YknV_like"/>
    <property type="match status" value="1"/>
</dbReference>
<dbReference type="RefSeq" id="WP_229729050.1">
    <property type="nucleotide sequence ID" value="NZ_BMCG01000005.1"/>
</dbReference>
<evidence type="ECO:0000256" key="4">
    <source>
        <dbReference type="ARBA" id="ARBA00022692"/>
    </source>
</evidence>
<dbReference type="Pfam" id="PF00664">
    <property type="entry name" value="ABC_membrane"/>
    <property type="match status" value="1"/>
</dbReference>
<feature type="transmembrane region" description="Helical" evidence="9">
    <location>
        <begin position="81"/>
        <end position="100"/>
    </location>
</feature>
<dbReference type="PROSITE" id="PS50893">
    <property type="entry name" value="ABC_TRANSPORTER_2"/>
    <property type="match status" value="1"/>
</dbReference>
<dbReference type="PANTHER" id="PTHR43394:SF1">
    <property type="entry name" value="ATP-BINDING CASSETTE SUB-FAMILY B MEMBER 10, MITOCHONDRIAL"/>
    <property type="match status" value="1"/>
</dbReference>
<name>A0A8J2UNU0_9BURK</name>
<dbReference type="Gene3D" id="3.40.50.300">
    <property type="entry name" value="P-loop containing nucleotide triphosphate hydrolases"/>
    <property type="match status" value="1"/>
</dbReference>
<dbReference type="EMBL" id="BMCG01000005">
    <property type="protein sequence ID" value="GGC16121.1"/>
    <property type="molecule type" value="Genomic_DNA"/>
</dbReference>
<sequence length="613" mass="67593">MSSKQAQPKGQPAAIERGEEIFARYDSRVMSRLWKYISPHKGALAATVLTVAVFTLAQVSIPVTVRYAVDSAVGNATYPFNAVLAVFVALIVLNAVSNFFQEWVAARLAQRVIFDLRRAMFNHLQQVSLSILDRTQVGRLMSRLQGDVNSLQEFMETSVSAVGDFFLLLGIIGVLLTMDTKLGLLTLAVLPLLFVIRRVWLPWARKAFTRAREASSSVNAALAENINGIRTVQENRREAVNLERYDVRATENLQAQIGSSRASQVMMPTVDTLTGIAMAIVVVVGGSSVVSGELDVGVMVAFIFCVQRFFDPIRTLTMQYTVMQRAMASGNRIFEVLDIPVDLSDKPDAVQLQDVPPSVDFNRVTFGYRPGQPVLHELDLHIAPYQTVALVGPTGSGKTSIAALIHRFYDVWEGEVKVGGQDVRDLTLDSLGRCVGMVLQEPFLFSGTVIDNLRYGIPDASMEDVIEAAKAVRAHDFIVRLPDGYDTVLGQRGRNLSIGQRQLLSFARALLAKPKILILDEATANIDSFTELEIQRALNVLRKGRTTIIIAHRLATIRDADVIVVLQKGRILEKGTHEQLLENDGLYAKLHASSNESFDDVVAEDEAEHVPHT</sequence>
<feature type="domain" description="ABC transmembrane type-1" evidence="11">
    <location>
        <begin position="45"/>
        <end position="325"/>
    </location>
</feature>
<evidence type="ECO:0000256" key="5">
    <source>
        <dbReference type="ARBA" id="ARBA00022741"/>
    </source>
</evidence>
<dbReference type="FunFam" id="3.40.50.300:FF:000287">
    <property type="entry name" value="Multidrug ABC transporter ATP-binding protein"/>
    <property type="match status" value="1"/>
</dbReference>
<keyword evidence="5" id="KW-0547">Nucleotide-binding</keyword>
<evidence type="ECO:0000256" key="1">
    <source>
        <dbReference type="ARBA" id="ARBA00004651"/>
    </source>
</evidence>
<keyword evidence="2" id="KW-0813">Transport</keyword>
<evidence type="ECO:0000256" key="8">
    <source>
        <dbReference type="ARBA" id="ARBA00023136"/>
    </source>
</evidence>
<gene>
    <name evidence="12" type="ORF">GCM10007205_26350</name>
</gene>
<dbReference type="InterPro" id="IPR027417">
    <property type="entry name" value="P-loop_NTPase"/>
</dbReference>
<evidence type="ECO:0000256" key="2">
    <source>
        <dbReference type="ARBA" id="ARBA00022448"/>
    </source>
</evidence>
<dbReference type="GO" id="GO:0015421">
    <property type="term" value="F:ABC-type oligopeptide transporter activity"/>
    <property type="evidence" value="ECO:0007669"/>
    <property type="project" value="TreeGrafter"/>
</dbReference>
<evidence type="ECO:0000256" key="6">
    <source>
        <dbReference type="ARBA" id="ARBA00022840"/>
    </source>
</evidence>
<evidence type="ECO:0000256" key="7">
    <source>
        <dbReference type="ARBA" id="ARBA00022989"/>
    </source>
</evidence>
<reference evidence="12" key="1">
    <citation type="journal article" date="2014" name="Int. J. Syst. Evol. Microbiol.">
        <title>Complete genome sequence of Corynebacterium casei LMG S-19264T (=DSM 44701T), isolated from a smear-ripened cheese.</title>
        <authorList>
            <consortium name="US DOE Joint Genome Institute (JGI-PGF)"/>
            <person name="Walter F."/>
            <person name="Albersmeier A."/>
            <person name="Kalinowski J."/>
            <person name="Ruckert C."/>
        </authorList>
    </citation>
    <scope>NUCLEOTIDE SEQUENCE</scope>
    <source>
        <strain evidence="12">CCM 7086</strain>
    </source>
</reference>
<dbReference type="InterPro" id="IPR003439">
    <property type="entry name" value="ABC_transporter-like_ATP-bd"/>
</dbReference>
<dbReference type="Gene3D" id="1.20.1560.10">
    <property type="entry name" value="ABC transporter type 1, transmembrane domain"/>
    <property type="match status" value="1"/>
</dbReference>
<accession>A0A8J2UNU0</accession>
<reference evidence="12" key="2">
    <citation type="submission" date="2020-09" db="EMBL/GenBank/DDBJ databases">
        <authorList>
            <person name="Sun Q."/>
            <person name="Sedlacek I."/>
        </authorList>
    </citation>
    <scope>NUCLEOTIDE SEQUENCE</scope>
    <source>
        <strain evidence="12">CCM 7086</strain>
    </source>
</reference>
<feature type="transmembrane region" description="Helical" evidence="9">
    <location>
        <begin position="159"/>
        <end position="176"/>
    </location>
</feature>
<evidence type="ECO:0000259" key="10">
    <source>
        <dbReference type="PROSITE" id="PS50893"/>
    </source>
</evidence>
<evidence type="ECO:0000256" key="9">
    <source>
        <dbReference type="SAM" id="Phobius"/>
    </source>
</evidence>
<dbReference type="InterPro" id="IPR003593">
    <property type="entry name" value="AAA+_ATPase"/>
</dbReference>
<evidence type="ECO:0000259" key="11">
    <source>
        <dbReference type="PROSITE" id="PS50929"/>
    </source>
</evidence>
<organism evidence="12 13">
    <name type="scientific">Oxalicibacterium flavum</name>
    <dbReference type="NCBI Taxonomy" id="179467"/>
    <lineage>
        <taxon>Bacteria</taxon>
        <taxon>Pseudomonadati</taxon>
        <taxon>Pseudomonadota</taxon>
        <taxon>Betaproteobacteria</taxon>
        <taxon>Burkholderiales</taxon>
        <taxon>Oxalobacteraceae</taxon>
        <taxon>Oxalicibacterium</taxon>
    </lineage>
</organism>
<dbReference type="CDD" id="cd03254">
    <property type="entry name" value="ABCC_Glucan_exporter_like"/>
    <property type="match status" value="1"/>
</dbReference>
<keyword evidence="8 9" id="KW-0472">Membrane</keyword>
<feature type="transmembrane region" description="Helical" evidence="9">
    <location>
        <begin position="270"/>
        <end position="290"/>
    </location>
</feature>
<comment type="caution">
    <text evidence="12">The sequence shown here is derived from an EMBL/GenBank/DDBJ whole genome shotgun (WGS) entry which is preliminary data.</text>
</comment>
<keyword evidence="4 9" id="KW-0812">Transmembrane</keyword>
<evidence type="ECO:0000313" key="13">
    <source>
        <dbReference type="Proteomes" id="UP000620266"/>
    </source>
</evidence>
<dbReference type="GO" id="GO:0005886">
    <property type="term" value="C:plasma membrane"/>
    <property type="evidence" value="ECO:0007669"/>
    <property type="project" value="UniProtKB-SubCell"/>
</dbReference>
<keyword evidence="7 9" id="KW-1133">Transmembrane helix</keyword>
<feature type="transmembrane region" description="Helical" evidence="9">
    <location>
        <begin position="182"/>
        <end position="200"/>
    </location>
</feature>
<dbReference type="SUPFAM" id="SSF90123">
    <property type="entry name" value="ABC transporter transmembrane region"/>
    <property type="match status" value="1"/>
</dbReference>
<dbReference type="Proteomes" id="UP000620266">
    <property type="component" value="Unassembled WGS sequence"/>
</dbReference>
<keyword evidence="6" id="KW-0067">ATP-binding</keyword>
<dbReference type="InterPro" id="IPR036640">
    <property type="entry name" value="ABC1_TM_sf"/>
</dbReference>
<comment type="subcellular location">
    <subcellularLocation>
        <location evidence="1">Cell membrane</location>
        <topology evidence="1">Multi-pass membrane protein</topology>
    </subcellularLocation>
</comment>
<protein>
    <submittedName>
        <fullName evidence="12">Multidrug ABC transporter</fullName>
    </submittedName>
</protein>
<dbReference type="PANTHER" id="PTHR43394">
    <property type="entry name" value="ATP-DEPENDENT PERMEASE MDL1, MITOCHONDRIAL"/>
    <property type="match status" value="1"/>
</dbReference>
<dbReference type="InterPro" id="IPR011527">
    <property type="entry name" value="ABC1_TM_dom"/>
</dbReference>
<dbReference type="AlphaFoldDB" id="A0A8J2UNU0"/>
<dbReference type="GO" id="GO:0005524">
    <property type="term" value="F:ATP binding"/>
    <property type="evidence" value="ECO:0007669"/>
    <property type="project" value="UniProtKB-KW"/>
</dbReference>
<dbReference type="PROSITE" id="PS50929">
    <property type="entry name" value="ABC_TM1F"/>
    <property type="match status" value="1"/>
</dbReference>
<dbReference type="SMART" id="SM00382">
    <property type="entry name" value="AAA"/>
    <property type="match status" value="1"/>
</dbReference>
<dbReference type="GO" id="GO:0016887">
    <property type="term" value="F:ATP hydrolysis activity"/>
    <property type="evidence" value="ECO:0007669"/>
    <property type="project" value="InterPro"/>
</dbReference>
<feature type="domain" description="ABC transporter" evidence="10">
    <location>
        <begin position="350"/>
        <end position="593"/>
    </location>
</feature>
<proteinExistence type="predicted"/>
<keyword evidence="13" id="KW-1185">Reference proteome</keyword>
<evidence type="ECO:0000313" key="12">
    <source>
        <dbReference type="EMBL" id="GGC16121.1"/>
    </source>
</evidence>